<keyword evidence="7" id="KW-1185">Reference proteome</keyword>
<reference evidence="6" key="1">
    <citation type="journal article" date="2017" name="Gigascience">
        <title>The genome draft of coconut (Cocos nucifera).</title>
        <authorList>
            <person name="Xiao Y."/>
            <person name="Xu P."/>
            <person name="Fan H."/>
            <person name="Baudouin L."/>
            <person name="Xia W."/>
            <person name="Bocs S."/>
            <person name="Xu J."/>
            <person name="Li Q."/>
            <person name="Guo A."/>
            <person name="Zhou L."/>
            <person name="Li J."/>
            <person name="Wu Y."/>
            <person name="Ma Z."/>
            <person name="Armero A."/>
            <person name="Issali A.E."/>
            <person name="Liu N."/>
            <person name="Peng M."/>
            <person name="Yang Y."/>
        </authorList>
    </citation>
    <scope>NUCLEOTIDE SEQUENCE</scope>
    <source>
        <tissue evidence="6">Spear leaf of Hainan Tall coconut</tissue>
    </source>
</reference>
<organism evidence="6 7">
    <name type="scientific">Cocos nucifera</name>
    <name type="common">Coconut palm</name>
    <dbReference type="NCBI Taxonomy" id="13894"/>
    <lineage>
        <taxon>Eukaryota</taxon>
        <taxon>Viridiplantae</taxon>
        <taxon>Streptophyta</taxon>
        <taxon>Embryophyta</taxon>
        <taxon>Tracheophyta</taxon>
        <taxon>Spermatophyta</taxon>
        <taxon>Magnoliopsida</taxon>
        <taxon>Liliopsida</taxon>
        <taxon>Arecaceae</taxon>
        <taxon>Arecoideae</taxon>
        <taxon>Cocoseae</taxon>
        <taxon>Attaleinae</taxon>
        <taxon>Cocos</taxon>
    </lineage>
</organism>
<feature type="compositionally biased region" description="Basic and acidic residues" evidence="3">
    <location>
        <begin position="439"/>
        <end position="452"/>
    </location>
</feature>
<dbReference type="SUPFAM" id="SSF52283">
    <property type="entry name" value="Formate/glycerate dehydrogenase catalytic domain-like"/>
    <property type="match status" value="1"/>
</dbReference>
<dbReference type="Pfam" id="PF02826">
    <property type="entry name" value="2-Hacid_dh_C"/>
    <property type="match status" value="1"/>
</dbReference>
<proteinExistence type="inferred from homology"/>
<dbReference type="InterPro" id="IPR050223">
    <property type="entry name" value="D-isomer_2-hydroxyacid_DH"/>
</dbReference>
<feature type="compositionally biased region" description="Basic residues" evidence="3">
    <location>
        <begin position="427"/>
        <end position="438"/>
    </location>
</feature>
<dbReference type="PANTHER" id="PTHR10996">
    <property type="entry name" value="2-HYDROXYACID DEHYDROGENASE-RELATED"/>
    <property type="match status" value="1"/>
</dbReference>
<dbReference type="GO" id="GO:0008465">
    <property type="term" value="F:hydroxypyruvate reductase (NADH) activity"/>
    <property type="evidence" value="ECO:0007669"/>
    <property type="project" value="TreeGrafter"/>
</dbReference>
<dbReference type="SUPFAM" id="SSF51735">
    <property type="entry name" value="NAD(P)-binding Rossmann-fold domains"/>
    <property type="match status" value="1"/>
</dbReference>
<reference evidence="6" key="2">
    <citation type="submission" date="2019-07" db="EMBL/GenBank/DDBJ databases">
        <authorList>
            <person name="Yang Y."/>
            <person name="Bocs S."/>
            <person name="Baudouin L."/>
        </authorList>
    </citation>
    <scope>NUCLEOTIDE SEQUENCE</scope>
    <source>
        <tissue evidence="6">Spear leaf of Hainan Tall coconut</tissue>
    </source>
</reference>
<evidence type="ECO:0000259" key="5">
    <source>
        <dbReference type="Pfam" id="PF02826"/>
    </source>
</evidence>
<dbReference type="InterPro" id="IPR036291">
    <property type="entry name" value="NAD(P)-bd_dom_sf"/>
</dbReference>
<comment type="similarity">
    <text evidence="1">Belongs to the D-isomer specific 2-hydroxyacid dehydrogenase family.</text>
</comment>
<feature type="region of interest" description="Disordered" evidence="3">
    <location>
        <begin position="420"/>
        <end position="474"/>
    </location>
</feature>
<evidence type="ECO:0000256" key="2">
    <source>
        <dbReference type="ARBA" id="ARBA00023002"/>
    </source>
</evidence>
<dbReference type="PROSITE" id="PS00671">
    <property type="entry name" value="D_2_HYDROXYACID_DH_3"/>
    <property type="match status" value="1"/>
</dbReference>
<dbReference type="OrthoDB" id="9991913at2759"/>
<dbReference type="Pfam" id="PF00389">
    <property type="entry name" value="2-Hacid_dh"/>
    <property type="match status" value="1"/>
</dbReference>
<dbReference type="Gene3D" id="3.40.50.720">
    <property type="entry name" value="NAD(P)-binding Rossmann-like Domain"/>
    <property type="match status" value="2"/>
</dbReference>
<evidence type="ECO:0000313" key="6">
    <source>
        <dbReference type="EMBL" id="KAG1354149.1"/>
    </source>
</evidence>
<evidence type="ECO:0000256" key="3">
    <source>
        <dbReference type="SAM" id="MobiDB-lite"/>
    </source>
</evidence>
<protein>
    <submittedName>
        <fullName evidence="6">Putative Glycerate dehydrogenase</fullName>
    </submittedName>
</protein>
<dbReference type="InterPro" id="IPR006140">
    <property type="entry name" value="D-isomer_DH_NAD-bd"/>
</dbReference>
<evidence type="ECO:0000259" key="4">
    <source>
        <dbReference type="Pfam" id="PF00389"/>
    </source>
</evidence>
<dbReference type="EMBL" id="CM017878">
    <property type="protein sequence ID" value="KAG1354149.1"/>
    <property type="molecule type" value="Genomic_DNA"/>
</dbReference>
<feature type="region of interest" description="Disordered" evidence="3">
    <location>
        <begin position="676"/>
        <end position="705"/>
    </location>
</feature>
<dbReference type="Proteomes" id="UP000797356">
    <property type="component" value="Chromosome 7"/>
</dbReference>
<dbReference type="AlphaFoldDB" id="A0A8K0IET6"/>
<feature type="compositionally biased region" description="Low complexity" evidence="3">
    <location>
        <begin position="695"/>
        <end position="705"/>
    </location>
</feature>
<name>A0A8K0IET6_COCNU</name>
<feature type="region of interest" description="Disordered" evidence="3">
    <location>
        <begin position="552"/>
        <end position="611"/>
    </location>
</feature>
<dbReference type="InterPro" id="IPR006139">
    <property type="entry name" value="D-isomer_2_OHA_DH_cat_dom"/>
</dbReference>
<dbReference type="GO" id="GO:0030267">
    <property type="term" value="F:glyoxylate reductase (NADPH) activity"/>
    <property type="evidence" value="ECO:0007669"/>
    <property type="project" value="TreeGrafter"/>
</dbReference>
<feature type="domain" description="D-isomer specific 2-hydroxyacid dehydrogenase NAD-binding" evidence="5">
    <location>
        <begin position="221"/>
        <end position="319"/>
    </location>
</feature>
<evidence type="ECO:0000313" key="7">
    <source>
        <dbReference type="Proteomes" id="UP000797356"/>
    </source>
</evidence>
<sequence length="728" mass="81772">MAKPISIEVWNPSGKYRVVSTKSMPGTRWIRLLTDQDCRVEICTEKKTILSVEDILALIGEKCDGLTEDWSEVLFSALKRAGGTAFSNMAVGYNNVDVDAATKYGVAVGNTPPNPFLESANFRLLQVGVLTETTAELAASLSLAAARRIVEADQFMRAGLYDGWLPHLYDLNHTLVFYECQMVSLVQHRLIFFEWNDYPELVLPIAYGQFLQANGEQPVTWKRAATMEDVLREADVISLHPILDKTTYHLINKERLSIMKKDAILVNCSRGPVVDEAALVEHLKVNPMFRVGLDVFEDEPYLKPGLAELKNAIVVPHIASASKWTREGMATLAALNVLGKIKGYPVWADPNLVEPFLDENSPPPAVCPSIVNAKQLVLSQKMDALIVFYVVMMFVLGSFLSHFLSCNGIDDCSGALRYQTESEKAKKERRKEKKREKKEKREKAGQEHEESKRSKHSHKKRKYEERKQLNQKDTYNAKAKAIAGAVEQLEGSGLTEEHEQPYSIQNVCDSSESSQDSSKRRKLVATNVNQNSHGSILRIRLPLVKQKDATLPTSMPIVKEKDPMPPASMPVLKQKDPEPSATMPTVKQKDLKPPTRNQTDLDLSRASEEPCFSGRRVTETAPKMEAADFPYGKSTSKRSRRIDEMERQFRELIVDWNPPPLQLEYSDIGNQDWLVGSSKRRSSHNSNMVKAHTEGSLSHGSSVPSSLQPQARYLPDFGTYQLPYVIPY</sequence>
<evidence type="ECO:0000256" key="1">
    <source>
        <dbReference type="ARBA" id="ARBA00005854"/>
    </source>
</evidence>
<keyword evidence="2" id="KW-0560">Oxidoreductase</keyword>
<dbReference type="InterPro" id="IPR029753">
    <property type="entry name" value="D-isomer_DH_CS"/>
</dbReference>
<accession>A0A8K0IET6</accession>
<feature type="domain" description="D-isomer specific 2-hydroxyacid dehydrogenase catalytic" evidence="4">
    <location>
        <begin position="32"/>
        <end position="343"/>
    </location>
</feature>
<dbReference type="GO" id="GO:0051287">
    <property type="term" value="F:NAD binding"/>
    <property type="evidence" value="ECO:0007669"/>
    <property type="project" value="InterPro"/>
</dbReference>
<dbReference type="GO" id="GO:0005829">
    <property type="term" value="C:cytosol"/>
    <property type="evidence" value="ECO:0007669"/>
    <property type="project" value="TreeGrafter"/>
</dbReference>
<dbReference type="PANTHER" id="PTHR10996:SF257">
    <property type="entry name" value="GLYOXYLATE REDUCTASE 1"/>
    <property type="match status" value="1"/>
</dbReference>
<feature type="region of interest" description="Disordered" evidence="3">
    <location>
        <begin position="490"/>
        <end position="527"/>
    </location>
</feature>
<gene>
    <name evidence="6" type="ORF">COCNU_07G002610</name>
</gene>
<comment type="caution">
    <text evidence="6">The sequence shown here is derived from an EMBL/GenBank/DDBJ whole genome shotgun (WGS) entry which is preliminary data.</text>
</comment>